<feature type="compositionally biased region" description="Basic and acidic residues" evidence="1">
    <location>
        <begin position="99"/>
        <end position="108"/>
    </location>
</feature>
<evidence type="ECO:0000313" key="3">
    <source>
        <dbReference type="Proteomes" id="UP000784294"/>
    </source>
</evidence>
<protein>
    <submittedName>
        <fullName evidence="2">Uncharacterized protein</fullName>
    </submittedName>
</protein>
<accession>A0A448XIM3</accession>
<comment type="caution">
    <text evidence="2">The sequence shown here is derived from an EMBL/GenBank/DDBJ whole genome shotgun (WGS) entry which is preliminary data.</text>
</comment>
<evidence type="ECO:0000313" key="2">
    <source>
        <dbReference type="EMBL" id="VEL37565.1"/>
    </source>
</evidence>
<keyword evidence="3" id="KW-1185">Reference proteome</keyword>
<name>A0A448XIM3_9PLAT</name>
<dbReference type="Proteomes" id="UP000784294">
    <property type="component" value="Unassembled WGS sequence"/>
</dbReference>
<feature type="region of interest" description="Disordered" evidence="1">
    <location>
        <begin position="263"/>
        <end position="282"/>
    </location>
</feature>
<organism evidence="2 3">
    <name type="scientific">Protopolystoma xenopodis</name>
    <dbReference type="NCBI Taxonomy" id="117903"/>
    <lineage>
        <taxon>Eukaryota</taxon>
        <taxon>Metazoa</taxon>
        <taxon>Spiralia</taxon>
        <taxon>Lophotrochozoa</taxon>
        <taxon>Platyhelminthes</taxon>
        <taxon>Monogenea</taxon>
        <taxon>Polyopisthocotylea</taxon>
        <taxon>Polystomatidea</taxon>
        <taxon>Polystomatidae</taxon>
        <taxon>Protopolystoma</taxon>
    </lineage>
</organism>
<feature type="region of interest" description="Disordered" evidence="1">
    <location>
        <begin position="89"/>
        <end position="109"/>
    </location>
</feature>
<proteinExistence type="predicted"/>
<evidence type="ECO:0000256" key="1">
    <source>
        <dbReference type="SAM" id="MobiDB-lite"/>
    </source>
</evidence>
<sequence length="325" mass="35315">MGPRLQHAGGLVGGFKDRRAPPRRQTYRQVVAEGLLRVLVRQQKSLQFGFALGVLLLHLSLQRQLILHVDESAALGGLGRLNGHQAPARWWASRRPRDRRASPRRQPDRQAVADGLLRVLVKQPKSLRLGLSGQAWQTDGILSAWKLCSSGSLGLFTCFKLSIQTSPPLWEASVGEMGAGLHAAGLTVGGFKDKRAPPSPQPDRGFLVHALSESCRAGYGRWTVPLRLELLSYDRMGSSTCSKLSMQRSPPIWEASAGEMGAGLQDAGGPVGGGSNDRRALPSRQPDGLVVAHSLLQVLVTQQYDRFITAKSSSKTSRRISTLLK</sequence>
<dbReference type="AlphaFoldDB" id="A0A448XIM3"/>
<dbReference type="EMBL" id="CAAALY010255386">
    <property type="protein sequence ID" value="VEL37565.1"/>
    <property type="molecule type" value="Genomic_DNA"/>
</dbReference>
<gene>
    <name evidence="2" type="ORF">PXEA_LOCUS31005</name>
</gene>
<reference evidence="2" key="1">
    <citation type="submission" date="2018-11" db="EMBL/GenBank/DDBJ databases">
        <authorList>
            <consortium name="Pathogen Informatics"/>
        </authorList>
    </citation>
    <scope>NUCLEOTIDE SEQUENCE</scope>
</reference>